<gene>
    <name evidence="2" type="ORF">SAMN05660860_02719</name>
</gene>
<proteinExistence type="predicted"/>
<dbReference type="GO" id="GO:0016491">
    <property type="term" value="F:oxidoreductase activity"/>
    <property type="evidence" value="ECO:0007669"/>
    <property type="project" value="InterPro"/>
</dbReference>
<evidence type="ECO:0000313" key="2">
    <source>
        <dbReference type="EMBL" id="SDM54831.1"/>
    </source>
</evidence>
<evidence type="ECO:0000313" key="3">
    <source>
        <dbReference type="Proteomes" id="UP000182146"/>
    </source>
</evidence>
<feature type="domain" description="Alkyl hydroperoxide reductase subunit C/ Thiol specific antioxidant" evidence="1">
    <location>
        <begin position="2"/>
        <end position="96"/>
    </location>
</feature>
<evidence type="ECO:0000259" key="1">
    <source>
        <dbReference type="Pfam" id="PF00578"/>
    </source>
</evidence>
<dbReference type="SUPFAM" id="SSF52833">
    <property type="entry name" value="Thioredoxin-like"/>
    <property type="match status" value="1"/>
</dbReference>
<dbReference type="Proteomes" id="UP000182146">
    <property type="component" value="Unassembled WGS sequence"/>
</dbReference>
<dbReference type="InterPro" id="IPR036249">
    <property type="entry name" value="Thioredoxin-like_sf"/>
</dbReference>
<reference evidence="2 3" key="1">
    <citation type="submission" date="2016-10" db="EMBL/GenBank/DDBJ databases">
        <authorList>
            <person name="de Groot N.N."/>
        </authorList>
    </citation>
    <scope>NUCLEOTIDE SEQUENCE [LARGE SCALE GENOMIC DNA]</scope>
    <source>
        <strain evidence="2 3">DSM 17813</strain>
    </source>
</reference>
<dbReference type="STRING" id="392333.SAMN05660860_02719"/>
<sequence length="125" mass="14098">MHADIEKSSARLVAISPMVPEFALRLAEKHQLSYPLLCDPGNALAKKFGIVHVLPPALREVYLKFGLDLPKHNGDESWSLPLAARYIVRPDGIIHHAHVDTDHTRRPEPSNILEILLTLPNLRHR</sequence>
<dbReference type="AlphaFoldDB" id="A0A1G9U4K5"/>
<accession>A0A1G9U4K5</accession>
<protein>
    <submittedName>
        <fullName evidence="2">AhpC/TSA family protein</fullName>
    </submittedName>
</protein>
<dbReference type="GO" id="GO:0016209">
    <property type="term" value="F:antioxidant activity"/>
    <property type="evidence" value="ECO:0007669"/>
    <property type="project" value="InterPro"/>
</dbReference>
<dbReference type="InterPro" id="IPR000866">
    <property type="entry name" value="AhpC/TSA"/>
</dbReference>
<dbReference type="EMBL" id="FNGU01000007">
    <property type="protein sequence ID" value="SDM54831.1"/>
    <property type="molecule type" value="Genomic_DNA"/>
</dbReference>
<dbReference type="OrthoDB" id="9809746at2"/>
<organism evidence="2 3">
    <name type="scientific">Geoalkalibacter ferrihydriticus</name>
    <dbReference type="NCBI Taxonomy" id="392333"/>
    <lineage>
        <taxon>Bacteria</taxon>
        <taxon>Pseudomonadati</taxon>
        <taxon>Thermodesulfobacteriota</taxon>
        <taxon>Desulfuromonadia</taxon>
        <taxon>Desulfuromonadales</taxon>
        <taxon>Geoalkalibacteraceae</taxon>
        <taxon>Geoalkalibacter</taxon>
    </lineage>
</organism>
<dbReference type="Pfam" id="PF00578">
    <property type="entry name" value="AhpC-TSA"/>
    <property type="match status" value="1"/>
</dbReference>
<dbReference type="Gene3D" id="3.40.30.10">
    <property type="entry name" value="Glutaredoxin"/>
    <property type="match status" value="1"/>
</dbReference>
<name>A0A1G9U4K5_9BACT</name>